<evidence type="ECO:0000256" key="1">
    <source>
        <dbReference type="SAM" id="MobiDB-lite"/>
    </source>
</evidence>
<comment type="caution">
    <text evidence="2">The sequence shown here is derived from an EMBL/GenBank/DDBJ whole genome shotgun (WGS) entry which is preliminary data.</text>
</comment>
<dbReference type="EMBL" id="RWGY01000004">
    <property type="protein sequence ID" value="TVU47775.1"/>
    <property type="molecule type" value="Genomic_DNA"/>
</dbReference>
<evidence type="ECO:0000313" key="3">
    <source>
        <dbReference type="Proteomes" id="UP000324897"/>
    </source>
</evidence>
<dbReference type="Proteomes" id="UP000324897">
    <property type="component" value="Chromosome 5"/>
</dbReference>
<sequence>MPEFSLSAAPRRRGGRRPPDGSEEQLRELEGAAKPKRGSGCRVSSPLLFEVSSLLPLQAAFPARVAPQLAGLRVLQLVLRAPPDLRGYCDVPGPEKICSDSSSVAFLVYSILLSTESIMLFRHIFCISNCPWV</sequence>
<dbReference type="Gramene" id="TVU47775">
    <property type="protein sequence ID" value="TVU47775"/>
    <property type="gene ID" value="EJB05_07384"/>
</dbReference>
<proteinExistence type="predicted"/>
<protein>
    <submittedName>
        <fullName evidence="2">Uncharacterized protein</fullName>
    </submittedName>
</protein>
<name>A0A5J9WII7_9POAL</name>
<dbReference type="AlphaFoldDB" id="A0A5J9WII7"/>
<evidence type="ECO:0000313" key="2">
    <source>
        <dbReference type="EMBL" id="TVU47775.1"/>
    </source>
</evidence>
<accession>A0A5J9WII7</accession>
<gene>
    <name evidence="2" type="ORF">EJB05_07384</name>
</gene>
<feature type="region of interest" description="Disordered" evidence="1">
    <location>
        <begin position="1"/>
        <end position="40"/>
    </location>
</feature>
<feature type="compositionally biased region" description="Basic and acidic residues" evidence="1">
    <location>
        <begin position="17"/>
        <end position="33"/>
    </location>
</feature>
<organism evidence="2 3">
    <name type="scientific">Eragrostis curvula</name>
    <name type="common">weeping love grass</name>
    <dbReference type="NCBI Taxonomy" id="38414"/>
    <lineage>
        <taxon>Eukaryota</taxon>
        <taxon>Viridiplantae</taxon>
        <taxon>Streptophyta</taxon>
        <taxon>Embryophyta</taxon>
        <taxon>Tracheophyta</taxon>
        <taxon>Spermatophyta</taxon>
        <taxon>Magnoliopsida</taxon>
        <taxon>Liliopsida</taxon>
        <taxon>Poales</taxon>
        <taxon>Poaceae</taxon>
        <taxon>PACMAD clade</taxon>
        <taxon>Chloridoideae</taxon>
        <taxon>Eragrostideae</taxon>
        <taxon>Eragrostidinae</taxon>
        <taxon>Eragrostis</taxon>
    </lineage>
</organism>
<keyword evidence="3" id="KW-1185">Reference proteome</keyword>
<feature type="non-terminal residue" evidence="2">
    <location>
        <position position="1"/>
    </location>
</feature>
<reference evidence="2 3" key="1">
    <citation type="journal article" date="2019" name="Sci. Rep.">
        <title>A high-quality genome of Eragrostis curvula grass provides insights into Poaceae evolution and supports new strategies to enhance forage quality.</title>
        <authorList>
            <person name="Carballo J."/>
            <person name="Santos B.A.C.M."/>
            <person name="Zappacosta D."/>
            <person name="Garbus I."/>
            <person name="Selva J.P."/>
            <person name="Gallo C.A."/>
            <person name="Diaz A."/>
            <person name="Albertini E."/>
            <person name="Caccamo M."/>
            <person name="Echenique V."/>
        </authorList>
    </citation>
    <scope>NUCLEOTIDE SEQUENCE [LARGE SCALE GENOMIC DNA]</scope>
    <source>
        <strain evidence="3">cv. Victoria</strain>
        <tissue evidence="2">Leaf</tissue>
    </source>
</reference>